<feature type="compositionally biased region" description="Polar residues" evidence="4">
    <location>
        <begin position="595"/>
        <end position="609"/>
    </location>
</feature>
<dbReference type="PANTHER" id="PTHR47566">
    <property type="match status" value="1"/>
</dbReference>
<dbReference type="PANTHER" id="PTHR47566:SF1">
    <property type="entry name" value="PROTEIN NUD1"/>
    <property type="match status" value="1"/>
</dbReference>
<dbReference type="GO" id="GO:0031028">
    <property type="term" value="P:septation initiation signaling"/>
    <property type="evidence" value="ECO:0007669"/>
    <property type="project" value="TreeGrafter"/>
</dbReference>
<organism evidence="5 6">
    <name type="scientific">Marssonina brunnea f. sp. multigermtubi (strain MB_m1)</name>
    <name type="common">Marssonina leaf spot fungus</name>
    <dbReference type="NCBI Taxonomy" id="1072389"/>
    <lineage>
        <taxon>Eukaryota</taxon>
        <taxon>Fungi</taxon>
        <taxon>Dikarya</taxon>
        <taxon>Ascomycota</taxon>
        <taxon>Pezizomycotina</taxon>
        <taxon>Leotiomycetes</taxon>
        <taxon>Helotiales</taxon>
        <taxon>Drepanopezizaceae</taxon>
        <taxon>Drepanopeziza</taxon>
    </lineage>
</organism>
<dbReference type="EMBL" id="JH921442">
    <property type="protein sequence ID" value="EKD15183.1"/>
    <property type="molecule type" value="Genomic_DNA"/>
</dbReference>
<dbReference type="Pfam" id="PF13855">
    <property type="entry name" value="LRR_8"/>
    <property type="match status" value="1"/>
</dbReference>
<dbReference type="OrthoDB" id="7451790at2759"/>
<evidence type="ECO:0000313" key="6">
    <source>
        <dbReference type="Proteomes" id="UP000006753"/>
    </source>
</evidence>
<feature type="region of interest" description="Disordered" evidence="4">
    <location>
        <begin position="934"/>
        <end position="1014"/>
    </location>
</feature>
<feature type="region of interest" description="Disordered" evidence="4">
    <location>
        <begin position="593"/>
        <end position="671"/>
    </location>
</feature>
<proteinExistence type="predicted"/>
<dbReference type="KEGG" id="mbe:MBM_06399"/>
<dbReference type="InterPro" id="IPR001611">
    <property type="entry name" value="Leu-rich_rpt"/>
</dbReference>
<dbReference type="InterPro" id="IPR052574">
    <property type="entry name" value="CDIRP"/>
</dbReference>
<feature type="compositionally biased region" description="Low complexity" evidence="4">
    <location>
        <begin position="987"/>
        <end position="1001"/>
    </location>
</feature>
<keyword evidence="2" id="KW-0677">Repeat</keyword>
<dbReference type="GO" id="GO:1902412">
    <property type="term" value="P:regulation of mitotic cytokinesis"/>
    <property type="evidence" value="ECO:0007669"/>
    <property type="project" value="TreeGrafter"/>
</dbReference>
<feature type="compositionally biased region" description="Basic residues" evidence="4">
    <location>
        <begin position="518"/>
        <end position="527"/>
    </location>
</feature>
<dbReference type="InterPro" id="IPR032675">
    <property type="entry name" value="LRR_dom_sf"/>
</dbReference>
<feature type="region of interest" description="Disordered" evidence="4">
    <location>
        <begin position="167"/>
        <end position="243"/>
    </location>
</feature>
<dbReference type="InParanoid" id="K1X3B7"/>
<protein>
    <submittedName>
        <fullName evidence="5">WD repeat domain-containing protein</fullName>
    </submittedName>
</protein>
<feature type="compositionally biased region" description="Low complexity" evidence="4">
    <location>
        <begin position="610"/>
        <end position="625"/>
    </location>
</feature>
<feature type="compositionally biased region" description="Polar residues" evidence="4">
    <location>
        <begin position="938"/>
        <end position="950"/>
    </location>
</feature>
<feature type="coiled-coil region" evidence="3">
    <location>
        <begin position="1074"/>
        <end position="1104"/>
    </location>
</feature>
<dbReference type="OMA" id="ATSWGTD"/>
<evidence type="ECO:0000256" key="3">
    <source>
        <dbReference type="SAM" id="Coils"/>
    </source>
</evidence>
<feature type="region of interest" description="Disordered" evidence="4">
    <location>
        <begin position="426"/>
        <end position="459"/>
    </location>
</feature>
<feature type="compositionally biased region" description="Polar residues" evidence="4">
    <location>
        <begin position="492"/>
        <end position="501"/>
    </location>
</feature>
<gene>
    <name evidence="5" type="ORF">MBM_06399</name>
</gene>
<feature type="region of interest" description="Disordered" evidence="4">
    <location>
        <begin position="261"/>
        <end position="282"/>
    </location>
</feature>
<feature type="region of interest" description="Disordered" evidence="4">
    <location>
        <begin position="815"/>
        <end position="888"/>
    </location>
</feature>
<feature type="compositionally biased region" description="Polar residues" evidence="4">
    <location>
        <begin position="261"/>
        <end position="275"/>
    </location>
</feature>
<dbReference type="GeneID" id="18762334"/>
<dbReference type="STRING" id="1072389.K1X3B7"/>
<dbReference type="SMART" id="SM00369">
    <property type="entry name" value="LRR_TYP"/>
    <property type="match status" value="8"/>
</dbReference>
<keyword evidence="1" id="KW-0433">Leucine-rich repeat</keyword>
<dbReference type="SUPFAM" id="SSF52058">
    <property type="entry name" value="L domain-like"/>
    <property type="match status" value="1"/>
</dbReference>
<feature type="region of interest" description="Disordered" evidence="4">
    <location>
        <begin position="1862"/>
        <end position="1900"/>
    </location>
</feature>
<feature type="region of interest" description="Disordered" evidence="4">
    <location>
        <begin position="1046"/>
        <end position="1066"/>
    </location>
</feature>
<feature type="compositionally biased region" description="Low complexity" evidence="4">
    <location>
        <begin position="17"/>
        <end position="38"/>
    </location>
</feature>
<feature type="compositionally biased region" description="Basic and acidic residues" evidence="4">
    <location>
        <begin position="630"/>
        <end position="656"/>
    </location>
</feature>
<dbReference type="HOGENOM" id="CLU_002093_0_0_1"/>
<dbReference type="SMART" id="SM00365">
    <property type="entry name" value="LRR_SD22"/>
    <property type="match status" value="5"/>
</dbReference>
<feature type="region of interest" description="Disordered" evidence="4">
    <location>
        <begin position="376"/>
        <end position="395"/>
    </location>
</feature>
<dbReference type="GO" id="GO:0035591">
    <property type="term" value="F:signaling adaptor activity"/>
    <property type="evidence" value="ECO:0007669"/>
    <property type="project" value="TreeGrafter"/>
</dbReference>
<dbReference type="PROSITE" id="PS51450">
    <property type="entry name" value="LRR"/>
    <property type="match status" value="4"/>
</dbReference>
<sequence>MDHAWLDSLSEDWVSQPRSSGSPAPSLPSLSKSTSDSSQKTRAASSRIPKYNVRRQTWTAPQNCEESPLNERSTNETNIPLSQRVQGRQSKLREISNGTRGRRLSRTFSASTTQSVQYHTVEHKSASLSPKKGIHETPEWKRRLLHGDVAYGEQCDLFSPAGLENMFRPPPTQSMSPSKLGAAQTPEDGSIAMPSSPPPYHKDRGQESGQFMDEEPQGTQDRQQPRGMNYRLANQGGSEFSVNDLSQSSMFQPSKISFRQSQDVNMRSDSISEPESSALRLQDPGRTVSGQIDMRNEEFSPVYVARHNTADGKIDYAALNLPLDELERKLASIRGSTPGHSDQDVDDISGAAPLDTTVGTDDFAHNGRFVNLRRGGQSQEGSFQKRMLSPSSLSAVDESVMMPESSMQAITPKKLPNIRKTRISNEHQAAEPDQIPATELRTPQQSPTKSKSNSGSPLKIFGTYDTFTNQKLLRRLSQFEGDIDHSGDDLPEQTQEPNRPGTNDAFEPMTDKHSNHSLPKRKSKRKMSSFGAGELDSFQFSEGLSFNSAEFKDGEQENVALPVLNRHTQTSFKFQLEPSPDLSEDATVHHRAKYTTITSSTRQTASIRNSVRPESSSSQSPNSSPDEPEDLKTPRKRNGDSEGKRLPKTPLKDPTPKRRRTLNRVDSVDSVDSVHADEKEILSDLDSLRETHQQMQSVVGKKRKDAKHGDDQQAANPTVLAMRQILRPRTPTPSQRSSLQHERAPSLEAKLTNSEQARLLQEQKIAKIQAELDATGPFKNSATLGVGKNMLDDSRKGSITTQDFLDEAKMIMAGIRDKTRPRSGLASVEESESENDRAKSTESGPQLSGGLEELDDSYQESTVEPFSRPPSRDGKPVSRLPHKQEDPALLDHLRKYQEKSDIDGVIASSMRSIAMAKEAADEAKDLDRRTDETIHRLSMQSLNPGTTESDPPNIRISENPDLYRKRKHSTSTIHTGDGDRNDVEFPSHGSSASSGQSTARSIPTGSSRGSDSRRVIAPHTVSHLIPEQLAGMVFDHESKKWIKSKSASAENGAKNFIPSDETDDDPFGDIPDLSVDETQELQRIKAVAAKLKQEERLAQETREDGQFSGVKLYTQPQFIPPRQLSQIQEQKRSPEPVKVAQSVPELGLPESITKSAVRKHDPIEYESIRHSRKTEYSEKQEIVEEVEREISIYEDRVDPDSPRRRNVTISFSSPLASVIQAPGYDVDSSFEQDVEAAGHSAQDVDNSVGEDSIIVAKNDPEPSQRNISTKIRSAIRSTSRRMSVGGHKFQARPVSRIDEQDEDSIIENAKDRQRRSISIVVSTPVAPRQSSNATLVTPRPSHEIGTLTLTPLSDFTVHQADQSLGLDVSYVAQRSRFALGNDAKKTLSLSIKGLVEKLTEVEPYEPFWEHMKELTLKDKRLTNIHKLDEFCEELEELDVSHNQIEQLDGVPKTVRHLRIAHNCLTDLVTWKHLHNLQYIDVSNNGLESLSAFKSLVHLRSLRADNNKISGLDGVSQLDGLLSLRLRGNSVRSLDLGGTNLQRLTDLDLKDNQVCTLRGLQELRSLVTLNLEDNSLCDISMDAAQTMSTLKYLKLSGNNLEAIDVSLFPNLRLLYLDRNRLGTVSGLLRTKYLDSLSMREQQEGAVINPSFISEAFEIRKLFLSGNYLGSFEPQADFLNLQYLELANCGLETLPVDFGQVFTNVRVLNLNFNALKDIKPLIGIQRLKKLLLAGNRLVRLRSTACVLAQFPGITTADLRNNSLTQGFYPPIIESRMVGLHNDEEKAAVEPFTLGKADREKDVRYVACLDMDTRMLRRTFEVMVLSSCLRMRVLDGLDVERALLTRKDMVFDALVEVGIFEYDPNQSHSEEQVEEASEDTVTPEPKTEPIPPSPVWQAEDSFA</sequence>
<dbReference type="RefSeq" id="XP_007294288.1">
    <property type="nucleotide sequence ID" value="XM_007294226.1"/>
</dbReference>
<dbReference type="InterPro" id="IPR003591">
    <property type="entry name" value="Leu-rich_rpt_typical-subtyp"/>
</dbReference>
<name>K1X3B7_MARBU</name>
<evidence type="ECO:0000256" key="2">
    <source>
        <dbReference type="ARBA" id="ARBA00022737"/>
    </source>
</evidence>
<dbReference type="Gene3D" id="3.80.10.10">
    <property type="entry name" value="Ribonuclease Inhibitor"/>
    <property type="match status" value="2"/>
</dbReference>
<feature type="compositionally biased region" description="Polar residues" evidence="4">
    <location>
        <begin position="441"/>
        <end position="456"/>
    </location>
</feature>
<reference evidence="5 6" key="1">
    <citation type="journal article" date="2012" name="BMC Genomics">
        <title>Sequencing the genome of Marssonina brunnea reveals fungus-poplar co-evolution.</title>
        <authorList>
            <person name="Zhu S."/>
            <person name="Cao Y.-Z."/>
            <person name="Jiang C."/>
            <person name="Tan B.-Y."/>
            <person name="Wang Z."/>
            <person name="Feng S."/>
            <person name="Zhang L."/>
            <person name="Su X.-H."/>
            <person name="Brejova B."/>
            <person name="Vinar T."/>
            <person name="Xu M."/>
            <person name="Wang M.-X."/>
            <person name="Zhang S.-G."/>
            <person name="Huang M.-R."/>
            <person name="Wu R."/>
            <person name="Zhou Y."/>
        </authorList>
    </citation>
    <scope>NUCLEOTIDE SEQUENCE [LARGE SCALE GENOMIC DNA]</scope>
    <source>
        <strain evidence="5 6">MB_m1</strain>
    </source>
</reference>
<feature type="compositionally biased region" description="Polar residues" evidence="4">
    <location>
        <begin position="54"/>
        <end position="86"/>
    </location>
</feature>
<evidence type="ECO:0000256" key="4">
    <source>
        <dbReference type="SAM" id="MobiDB-lite"/>
    </source>
</evidence>
<dbReference type="Proteomes" id="UP000006753">
    <property type="component" value="Unassembled WGS sequence"/>
</dbReference>
<keyword evidence="6" id="KW-1185">Reference proteome</keyword>
<feature type="region of interest" description="Disordered" evidence="4">
    <location>
        <begin position="1"/>
        <end position="86"/>
    </location>
</feature>
<accession>K1X3B7</accession>
<feature type="region of interest" description="Disordered" evidence="4">
    <location>
        <begin position="482"/>
        <end position="528"/>
    </location>
</feature>
<feature type="compositionally biased region" description="Basic and acidic residues" evidence="4">
    <location>
        <begin position="976"/>
        <end position="985"/>
    </location>
</feature>
<feature type="compositionally biased region" description="Basic and acidic residues" evidence="4">
    <location>
        <begin position="870"/>
        <end position="888"/>
    </location>
</feature>
<evidence type="ECO:0000313" key="5">
    <source>
        <dbReference type="EMBL" id="EKD15183.1"/>
    </source>
</evidence>
<evidence type="ECO:0000256" key="1">
    <source>
        <dbReference type="ARBA" id="ARBA00022614"/>
    </source>
</evidence>
<dbReference type="eggNOG" id="KOG0531">
    <property type="taxonomic scope" value="Eukaryota"/>
</dbReference>
<keyword evidence="3" id="KW-0175">Coiled coil</keyword>
<dbReference type="GO" id="GO:0061499">
    <property type="term" value="C:outer plaque of mitotic spindle pole body"/>
    <property type="evidence" value="ECO:0007669"/>
    <property type="project" value="TreeGrafter"/>
</dbReference>
<feature type="region of interest" description="Disordered" evidence="4">
    <location>
        <begin position="685"/>
        <end position="717"/>
    </location>
</feature>